<dbReference type="InterPro" id="IPR040911">
    <property type="entry name" value="Exostosin_GT47"/>
</dbReference>
<comment type="subcellular location">
    <subcellularLocation>
        <location evidence="1">Golgi apparatus membrane</location>
        <topology evidence="1">Single-pass type II membrane protein</topology>
    </subcellularLocation>
</comment>
<dbReference type="InterPro" id="IPR004263">
    <property type="entry name" value="Exostosin"/>
</dbReference>
<dbReference type="AlphaFoldDB" id="A0AAE0KWN9"/>
<comment type="caution">
    <text evidence="5">The sequence shown here is derived from an EMBL/GenBank/DDBJ whole genome shotgun (WGS) entry which is preliminary data.</text>
</comment>
<keyword evidence="6" id="KW-1185">Reference proteome</keyword>
<dbReference type="GO" id="GO:0000139">
    <property type="term" value="C:Golgi membrane"/>
    <property type="evidence" value="ECO:0007669"/>
    <property type="project" value="UniProtKB-SubCell"/>
</dbReference>
<evidence type="ECO:0000256" key="3">
    <source>
        <dbReference type="ARBA" id="ARBA00023034"/>
    </source>
</evidence>
<sequence>MWGEAVGQLGGAAAILNRGLVVVRSRRSALVAQRGWRVSASTKLRANSDQSPEVCANLFDLGKSPTLSIKANKTNTFFFGGDVRLNNEIRDSAGELMYSHGVRRKAYNFLRDVEGFTIVNGRVPDYKTRLHTTRFCLAPTGAGWGIRIVEVIMGGCIPVVIADNVTQIFEELLPYDTFTVRVAEKDIEKLPEILNRITPEKEQEMRRELLCAWEHFTWSSVHGSLAGESGDHDAFNTVIHLLRRRLQARNNGTGLPAAEPARAASACNVMPPGSSTQWDLCAMTGEKSCKGHPMWFWVGPATKNWPVGSAAAVSRPGWAEFFLKSPASSQRAAGIFQFPKPHPAESHKMPRMHLIRRGFDVSSGMPH</sequence>
<dbReference type="Proteomes" id="UP001190700">
    <property type="component" value="Unassembled WGS sequence"/>
</dbReference>
<accession>A0AAE0KWN9</accession>
<dbReference type="Pfam" id="PF03016">
    <property type="entry name" value="Exostosin_GT47"/>
    <property type="match status" value="1"/>
</dbReference>
<protein>
    <recommendedName>
        <fullName evidence="4">Exostosin GT47 domain-containing protein</fullName>
    </recommendedName>
</protein>
<dbReference type="EMBL" id="LGRX02015359">
    <property type="protein sequence ID" value="KAK3263506.1"/>
    <property type="molecule type" value="Genomic_DNA"/>
</dbReference>
<gene>
    <name evidence="5" type="ORF">CYMTET_27689</name>
</gene>
<evidence type="ECO:0000256" key="2">
    <source>
        <dbReference type="ARBA" id="ARBA00010271"/>
    </source>
</evidence>
<comment type="similarity">
    <text evidence="2">Belongs to the glycosyltransferase 47 family.</text>
</comment>
<dbReference type="PANTHER" id="PTHR11062:SF376">
    <property type="entry name" value="EXOSTOSIN FAMILY PROTEIN"/>
    <property type="match status" value="1"/>
</dbReference>
<organism evidence="5 6">
    <name type="scientific">Cymbomonas tetramitiformis</name>
    <dbReference type="NCBI Taxonomy" id="36881"/>
    <lineage>
        <taxon>Eukaryota</taxon>
        <taxon>Viridiplantae</taxon>
        <taxon>Chlorophyta</taxon>
        <taxon>Pyramimonadophyceae</taxon>
        <taxon>Pyramimonadales</taxon>
        <taxon>Pyramimonadaceae</taxon>
        <taxon>Cymbomonas</taxon>
    </lineage>
</organism>
<evidence type="ECO:0000259" key="4">
    <source>
        <dbReference type="Pfam" id="PF03016"/>
    </source>
</evidence>
<dbReference type="GO" id="GO:0016757">
    <property type="term" value="F:glycosyltransferase activity"/>
    <property type="evidence" value="ECO:0007669"/>
    <property type="project" value="InterPro"/>
</dbReference>
<keyword evidence="3" id="KW-0333">Golgi apparatus</keyword>
<proteinExistence type="inferred from homology"/>
<name>A0AAE0KWN9_9CHLO</name>
<reference evidence="5 6" key="1">
    <citation type="journal article" date="2015" name="Genome Biol. Evol.">
        <title>Comparative Genomics of a Bacterivorous Green Alga Reveals Evolutionary Causalities and Consequences of Phago-Mixotrophic Mode of Nutrition.</title>
        <authorList>
            <person name="Burns J.A."/>
            <person name="Paasch A."/>
            <person name="Narechania A."/>
            <person name="Kim E."/>
        </authorList>
    </citation>
    <scope>NUCLEOTIDE SEQUENCE [LARGE SCALE GENOMIC DNA]</scope>
    <source>
        <strain evidence="5 6">PLY_AMNH</strain>
    </source>
</reference>
<evidence type="ECO:0000313" key="6">
    <source>
        <dbReference type="Proteomes" id="UP001190700"/>
    </source>
</evidence>
<feature type="domain" description="Exostosin GT47" evidence="4">
    <location>
        <begin position="60"/>
        <end position="196"/>
    </location>
</feature>
<evidence type="ECO:0000313" key="5">
    <source>
        <dbReference type="EMBL" id="KAK3263506.1"/>
    </source>
</evidence>
<evidence type="ECO:0000256" key="1">
    <source>
        <dbReference type="ARBA" id="ARBA00004323"/>
    </source>
</evidence>
<dbReference type="PANTHER" id="PTHR11062">
    <property type="entry name" value="EXOSTOSIN HEPARAN SULFATE GLYCOSYLTRANSFERASE -RELATED"/>
    <property type="match status" value="1"/>
</dbReference>